<dbReference type="AlphaFoldDB" id="M0D6B3"/>
<protein>
    <recommendedName>
        <fullName evidence="1">DUF7968 domain-containing protein</fullName>
    </recommendedName>
</protein>
<dbReference type="Pfam" id="PF25922">
    <property type="entry name" value="DUF7968"/>
    <property type="match status" value="1"/>
</dbReference>
<reference evidence="2 3" key="1">
    <citation type="journal article" date="2014" name="PLoS Genet.">
        <title>Phylogenetically driven sequencing of extremely halophilic archaea reveals strategies for static and dynamic osmo-response.</title>
        <authorList>
            <person name="Becker E.A."/>
            <person name="Seitzer P.M."/>
            <person name="Tritt A."/>
            <person name="Larsen D."/>
            <person name="Krusor M."/>
            <person name="Yao A.I."/>
            <person name="Wu D."/>
            <person name="Madern D."/>
            <person name="Eisen J.A."/>
            <person name="Darling A.E."/>
            <person name="Facciotti M.T."/>
        </authorList>
    </citation>
    <scope>NUCLEOTIDE SEQUENCE [LARGE SCALE GENOMIC DNA]</scope>
    <source>
        <strain evidence="2 3">2-9-1</strain>
    </source>
</reference>
<dbReference type="InterPro" id="IPR058274">
    <property type="entry name" value="DUF7968"/>
</dbReference>
<accession>M0D6B3</accession>
<gene>
    <name evidence="2" type="ORF">C475_02116</name>
</gene>
<proteinExistence type="predicted"/>
<evidence type="ECO:0000313" key="3">
    <source>
        <dbReference type="Proteomes" id="UP000011626"/>
    </source>
</evidence>
<name>M0D6B3_9EURY</name>
<dbReference type="eggNOG" id="arCOG08961">
    <property type="taxonomic scope" value="Archaea"/>
</dbReference>
<feature type="domain" description="DUF7968" evidence="1">
    <location>
        <begin position="16"/>
        <end position="118"/>
    </location>
</feature>
<organism evidence="2 3">
    <name type="scientific">Halosimplex carlsbadense 2-9-1</name>
    <dbReference type="NCBI Taxonomy" id="797114"/>
    <lineage>
        <taxon>Archaea</taxon>
        <taxon>Methanobacteriati</taxon>
        <taxon>Methanobacteriota</taxon>
        <taxon>Stenosarchaea group</taxon>
        <taxon>Halobacteria</taxon>
        <taxon>Halobacteriales</taxon>
        <taxon>Haloarculaceae</taxon>
        <taxon>Halosimplex</taxon>
    </lineage>
</organism>
<dbReference type="EMBL" id="AOIU01000005">
    <property type="protein sequence ID" value="ELZ29704.1"/>
    <property type="molecule type" value="Genomic_DNA"/>
</dbReference>
<sequence length="119" mass="12862">MTLERARVSHAKENPNTDTATRIVLSYPSDLSTWGRDKLDGSPFRAYLRKTLGRVEAGDVTEQFTGVGCCGDTLDVPLRVESVEGGPLVDESTTVEYEVRDACAVEGGWRVQSAGGPTE</sequence>
<comment type="caution">
    <text evidence="2">The sequence shown here is derived from an EMBL/GenBank/DDBJ whole genome shotgun (WGS) entry which is preliminary data.</text>
</comment>
<evidence type="ECO:0000313" key="2">
    <source>
        <dbReference type="EMBL" id="ELZ29704.1"/>
    </source>
</evidence>
<keyword evidence="3" id="KW-1185">Reference proteome</keyword>
<dbReference type="Proteomes" id="UP000011626">
    <property type="component" value="Unassembled WGS sequence"/>
</dbReference>
<evidence type="ECO:0000259" key="1">
    <source>
        <dbReference type="Pfam" id="PF25922"/>
    </source>
</evidence>